<evidence type="ECO:0000313" key="1">
    <source>
        <dbReference type="EMBL" id="KAL1590618.1"/>
    </source>
</evidence>
<gene>
    <name evidence="1" type="ORF">WHR41_00827</name>
</gene>
<dbReference type="SUPFAM" id="SSF53474">
    <property type="entry name" value="alpha/beta-Hydrolases"/>
    <property type="match status" value="1"/>
</dbReference>
<protein>
    <recommendedName>
        <fullName evidence="3">Alpha/beta hydrolase fold-3 domain-containing protein</fullName>
    </recommendedName>
</protein>
<dbReference type="InterPro" id="IPR029058">
    <property type="entry name" value="AB_hydrolase_fold"/>
</dbReference>
<comment type="caution">
    <text evidence="1">The sequence shown here is derived from an EMBL/GenBank/DDBJ whole genome shotgun (WGS) entry which is preliminary data.</text>
</comment>
<dbReference type="GeneID" id="96002271"/>
<organism evidence="1 2">
    <name type="scientific">Cladosporium halotolerans</name>
    <dbReference type="NCBI Taxonomy" id="1052096"/>
    <lineage>
        <taxon>Eukaryota</taxon>
        <taxon>Fungi</taxon>
        <taxon>Dikarya</taxon>
        <taxon>Ascomycota</taxon>
        <taxon>Pezizomycotina</taxon>
        <taxon>Dothideomycetes</taxon>
        <taxon>Dothideomycetidae</taxon>
        <taxon>Cladosporiales</taxon>
        <taxon>Cladosporiaceae</taxon>
        <taxon>Cladosporium</taxon>
    </lineage>
</organism>
<evidence type="ECO:0008006" key="3">
    <source>
        <dbReference type="Google" id="ProtNLM"/>
    </source>
</evidence>
<dbReference type="RefSeq" id="XP_069233723.1">
    <property type="nucleotide sequence ID" value="XM_069369433.1"/>
</dbReference>
<name>A0AB34L035_9PEZI</name>
<dbReference type="Gene3D" id="3.40.50.1820">
    <property type="entry name" value="alpha/beta hydrolase"/>
    <property type="match status" value="1"/>
</dbReference>
<keyword evidence="2" id="KW-1185">Reference proteome</keyword>
<accession>A0AB34L035</accession>
<proteinExistence type="predicted"/>
<sequence length="150" mass="16736">MTMPNIPHVAGRTSLSPEIKKFLHDNPDLHLGEEGDFHDERRHHREVFGIHSLPQDRVNPIGRVEFTAIRGPHGTISIRVLYPESSRSSGSDAALIHFHGGGYTVGSVDEFENGLRYASFPRTAELRSMQWTIVSRLNSGIQHSSMNTAP</sequence>
<evidence type="ECO:0000313" key="2">
    <source>
        <dbReference type="Proteomes" id="UP000803884"/>
    </source>
</evidence>
<reference evidence="1 2" key="1">
    <citation type="journal article" date="2020" name="Microbiol. Resour. Announc.">
        <title>Draft Genome Sequence of a Cladosporium Species Isolated from the Mesophotic Ascidian Didemnum maculosum.</title>
        <authorList>
            <person name="Gioti A."/>
            <person name="Siaperas R."/>
            <person name="Nikolaivits E."/>
            <person name="Le Goff G."/>
            <person name="Ouazzani J."/>
            <person name="Kotoulas G."/>
            <person name="Topakas E."/>
        </authorList>
    </citation>
    <scope>NUCLEOTIDE SEQUENCE [LARGE SCALE GENOMIC DNA]</scope>
    <source>
        <strain evidence="1 2">TM138-S3</strain>
    </source>
</reference>
<dbReference type="Proteomes" id="UP000803884">
    <property type="component" value="Unassembled WGS sequence"/>
</dbReference>
<dbReference type="AlphaFoldDB" id="A0AB34L035"/>
<dbReference type="EMBL" id="JAAQHG020000002">
    <property type="protein sequence ID" value="KAL1590618.1"/>
    <property type="molecule type" value="Genomic_DNA"/>
</dbReference>